<evidence type="ECO:0000256" key="1">
    <source>
        <dbReference type="SAM" id="MobiDB-lite"/>
    </source>
</evidence>
<name>A0ABN8K247_9HYPH</name>
<dbReference type="Proteomes" id="UP001153050">
    <property type="component" value="Unassembled WGS sequence"/>
</dbReference>
<evidence type="ECO:0000313" key="2">
    <source>
        <dbReference type="EMBL" id="CAH2404325.1"/>
    </source>
</evidence>
<feature type="region of interest" description="Disordered" evidence="1">
    <location>
        <begin position="1"/>
        <end position="65"/>
    </location>
</feature>
<comment type="caution">
    <text evidence="2">The sequence shown here is derived from an EMBL/GenBank/DDBJ whole genome shotgun (WGS) entry which is preliminary data.</text>
</comment>
<dbReference type="EMBL" id="CAKXZT010000137">
    <property type="protein sequence ID" value="CAH2404325.1"/>
    <property type="molecule type" value="Genomic_DNA"/>
</dbReference>
<proteinExistence type="predicted"/>
<accession>A0ABN8K247</accession>
<reference evidence="2 3" key="1">
    <citation type="submission" date="2022-03" db="EMBL/GenBank/DDBJ databases">
        <authorList>
            <person name="Brunel B."/>
        </authorList>
    </citation>
    <scope>NUCLEOTIDE SEQUENCE [LARGE SCALE GENOMIC DNA]</scope>
    <source>
        <strain evidence="2">STM5069sample</strain>
    </source>
</reference>
<keyword evidence="3" id="KW-1185">Reference proteome</keyword>
<sequence length="65" mass="6984">MCPEPAQEIGNASDQNGSRVKPEGDVVNPDRVSPHITAKDERCNNRTGCRQGSYRVESAAGRAAE</sequence>
<evidence type="ECO:0000313" key="3">
    <source>
        <dbReference type="Proteomes" id="UP001153050"/>
    </source>
</evidence>
<gene>
    <name evidence="2" type="ORF">MES5069_410012</name>
</gene>
<protein>
    <submittedName>
        <fullName evidence="2">Uncharacterized protein</fullName>
    </submittedName>
</protein>
<organism evidence="2 3">
    <name type="scientific">Mesorhizobium escarrei</name>
    <dbReference type="NCBI Taxonomy" id="666018"/>
    <lineage>
        <taxon>Bacteria</taxon>
        <taxon>Pseudomonadati</taxon>
        <taxon>Pseudomonadota</taxon>
        <taxon>Alphaproteobacteria</taxon>
        <taxon>Hyphomicrobiales</taxon>
        <taxon>Phyllobacteriaceae</taxon>
        <taxon>Mesorhizobium</taxon>
    </lineage>
</organism>